<dbReference type="InterPro" id="IPR011877">
    <property type="entry name" value="Ribokinase"/>
</dbReference>
<dbReference type="EC" id="2.7.1.15" evidence="9"/>
<feature type="binding site" evidence="9">
    <location>
        <position position="246"/>
    </location>
    <ligand>
        <name>substrate</name>
    </ligand>
</feature>
<dbReference type="GO" id="GO:0046872">
    <property type="term" value="F:metal ion binding"/>
    <property type="evidence" value="ECO:0007669"/>
    <property type="project" value="UniProtKB-KW"/>
</dbReference>
<dbReference type="PANTHER" id="PTHR10584:SF166">
    <property type="entry name" value="RIBOKINASE"/>
    <property type="match status" value="1"/>
</dbReference>
<keyword evidence="9" id="KW-0963">Cytoplasm</keyword>
<feature type="binding site" evidence="9">
    <location>
        <begin position="11"/>
        <end position="13"/>
    </location>
    <ligand>
        <name>substrate</name>
    </ligand>
</feature>
<feature type="binding site" evidence="9">
    <location>
        <position position="276"/>
    </location>
    <ligand>
        <name>K(+)</name>
        <dbReference type="ChEBI" id="CHEBI:29103"/>
    </ligand>
</feature>
<feature type="binding site" evidence="9">
    <location>
        <position position="279"/>
    </location>
    <ligand>
        <name>K(+)</name>
        <dbReference type="ChEBI" id="CHEBI:29103"/>
    </ligand>
</feature>
<comment type="caution">
    <text evidence="11">The sequence shown here is derived from an EMBL/GenBank/DDBJ whole genome shotgun (WGS) entry which is preliminary data.</text>
</comment>
<comment type="similarity">
    <text evidence="9">Belongs to the carbohydrate kinase PfkB family. Ribokinase subfamily.</text>
</comment>
<dbReference type="HAMAP" id="MF_01987">
    <property type="entry name" value="Ribokinase"/>
    <property type="match status" value="1"/>
</dbReference>
<feature type="binding site" evidence="9">
    <location>
        <position position="242"/>
    </location>
    <ligand>
        <name>K(+)</name>
        <dbReference type="ChEBI" id="CHEBI:29103"/>
    </ligand>
</feature>
<dbReference type="GO" id="GO:0005524">
    <property type="term" value="F:ATP binding"/>
    <property type="evidence" value="ECO:0007669"/>
    <property type="project" value="UniProtKB-UniRule"/>
</dbReference>
<dbReference type="PRINTS" id="PR00990">
    <property type="entry name" value="RIBOKINASE"/>
</dbReference>
<dbReference type="PANTHER" id="PTHR10584">
    <property type="entry name" value="SUGAR KINASE"/>
    <property type="match status" value="1"/>
</dbReference>
<dbReference type="InterPro" id="IPR011611">
    <property type="entry name" value="PfkB_dom"/>
</dbReference>
<keyword evidence="4 9" id="KW-0418">Kinase</keyword>
<comment type="activity regulation">
    <text evidence="9">Activated by a monovalent cation that binds near, but not in, the active site. The most likely occupant of the site in vivo is potassium. Ion binding induces a conformational change that may alter substrate affinity.</text>
</comment>
<evidence type="ECO:0000313" key="11">
    <source>
        <dbReference type="EMBL" id="PZM11552.1"/>
    </source>
</evidence>
<evidence type="ECO:0000256" key="4">
    <source>
        <dbReference type="ARBA" id="ARBA00022777"/>
    </source>
</evidence>
<feature type="domain" description="Carbohydrate kinase PfkB" evidence="10">
    <location>
        <begin position="3"/>
        <end position="288"/>
    </location>
</feature>
<dbReference type="RefSeq" id="WP_111162038.1">
    <property type="nucleotide sequence ID" value="NZ_PCDP01000039.1"/>
</dbReference>
<gene>
    <name evidence="9" type="primary">rbsK</name>
    <name evidence="11" type="ORF">CPY51_20205</name>
</gene>
<dbReference type="SUPFAM" id="SSF53613">
    <property type="entry name" value="Ribokinase-like"/>
    <property type="match status" value="1"/>
</dbReference>
<keyword evidence="12" id="KW-1185">Reference proteome</keyword>
<evidence type="ECO:0000256" key="9">
    <source>
        <dbReference type="HAMAP-Rule" id="MF_01987"/>
    </source>
</evidence>
<dbReference type="Pfam" id="PF00294">
    <property type="entry name" value="PfkB"/>
    <property type="match status" value="1"/>
</dbReference>
<dbReference type="InterPro" id="IPR002139">
    <property type="entry name" value="Ribo/fructo_kinase"/>
</dbReference>
<evidence type="ECO:0000313" key="12">
    <source>
        <dbReference type="Proteomes" id="UP000248925"/>
    </source>
</evidence>
<dbReference type="OrthoDB" id="9775849at2"/>
<dbReference type="GO" id="GO:0004747">
    <property type="term" value="F:ribokinase activity"/>
    <property type="evidence" value="ECO:0007669"/>
    <property type="project" value="UniProtKB-UniRule"/>
</dbReference>
<sequence length="294" mass="30288">MGRVIVLGNAGLDISLSVQRLPDLGETLLGHDVRRAPGGKGLNQAVTAARAGAEVLFRAPLGRDAQGSEIASVIAAEACLMFHPHHFAHPTDFSLLMVLPDGENSIVSAGPCAAAFRIEAAGAFAAKAESGDVFVMQGNLRADSTQQAMEIASRRGATTVFNPAPLWWDAKSLLPFCDIVVTNRGEAASITGMSDPTEGSSALCTLGAKVSIITLGADGCVVHQEGKTRHFAADPVEAVDTTGCGDTFCGVLAALLAQGQTLDDAIIRAQTAAAITATRRGAFAALPSRSELLA</sequence>
<feature type="binding site" evidence="9">
    <location>
        <position position="240"/>
    </location>
    <ligand>
        <name>K(+)</name>
        <dbReference type="ChEBI" id="CHEBI:29103"/>
    </ligand>
</feature>
<keyword evidence="3 9" id="KW-0547">Nucleotide-binding</keyword>
<keyword evidence="7 9" id="KW-0630">Potassium</keyword>
<comment type="catalytic activity">
    <reaction evidence="9">
        <text>D-ribose + ATP = D-ribose 5-phosphate + ADP + H(+)</text>
        <dbReference type="Rhea" id="RHEA:13697"/>
        <dbReference type="ChEBI" id="CHEBI:15378"/>
        <dbReference type="ChEBI" id="CHEBI:30616"/>
        <dbReference type="ChEBI" id="CHEBI:47013"/>
        <dbReference type="ChEBI" id="CHEBI:78346"/>
        <dbReference type="ChEBI" id="CHEBI:456216"/>
        <dbReference type="EC" id="2.7.1.15"/>
    </reaction>
</comment>
<keyword evidence="1 9" id="KW-0808">Transferase</keyword>
<name>A0A2W4CER3_9HYPH</name>
<comment type="pathway">
    <text evidence="9">Carbohydrate metabolism; D-ribose degradation; D-ribose 5-phosphate from beta-D-ribopyranose: step 2/2.</text>
</comment>
<organism evidence="11 12">
    <name type="scientific">Rhizobium tubonense</name>
    <dbReference type="NCBI Taxonomy" id="484088"/>
    <lineage>
        <taxon>Bacteria</taxon>
        <taxon>Pseudomonadati</taxon>
        <taxon>Pseudomonadota</taxon>
        <taxon>Alphaproteobacteria</taxon>
        <taxon>Hyphomicrobiales</taxon>
        <taxon>Rhizobiaceae</taxon>
        <taxon>Rhizobium/Agrobacterium group</taxon>
        <taxon>Rhizobium</taxon>
    </lineage>
</organism>
<evidence type="ECO:0000256" key="8">
    <source>
        <dbReference type="ARBA" id="ARBA00023277"/>
    </source>
</evidence>
<keyword evidence="5 9" id="KW-0067">ATP-binding</keyword>
<keyword evidence="2 9" id="KW-0479">Metal-binding</keyword>
<keyword evidence="6 9" id="KW-0460">Magnesium</keyword>
<evidence type="ECO:0000256" key="3">
    <source>
        <dbReference type="ARBA" id="ARBA00022741"/>
    </source>
</evidence>
<accession>A0A2W4CER3</accession>
<feature type="binding site" evidence="9">
    <location>
        <position position="183"/>
    </location>
    <ligand>
        <name>ATP</name>
        <dbReference type="ChEBI" id="CHEBI:30616"/>
    </ligand>
</feature>
<comment type="function">
    <text evidence="9">Catalyzes the phosphorylation of ribose at O-5 in a reaction requiring ATP and magnesium. The resulting D-ribose-5-phosphate can then be used either for sythesis of nucleotides, histidine, and tryptophan, or as a component of the pentose phosphate pathway.</text>
</comment>
<dbReference type="Gene3D" id="3.40.1190.20">
    <property type="match status" value="1"/>
</dbReference>
<keyword evidence="8 9" id="KW-0119">Carbohydrate metabolism</keyword>
<dbReference type="InterPro" id="IPR029056">
    <property type="entry name" value="Ribokinase-like"/>
</dbReference>
<comment type="caution">
    <text evidence="9">Lacks conserved residue(s) required for the propagation of feature annotation.</text>
</comment>
<evidence type="ECO:0000256" key="6">
    <source>
        <dbReference type="ARBA" id="ARBA00022842"/>
    </source>
</evidence>
<comment type="subcellular location">
    <subcellularLocation>
        <location evidence="9">Cytoplasm</location>
    </subcellularLocation>
</comment>
<proteinExistence type="inferred from homology"/>
<feature type="binding site" evidence="9">
    <location>
        <begin position="214"/>
        <end position="219"/>
    </location>
    <ligand>
        <name>ATP</name>
        <dbReference type="ChEBI" id="CHEBI:30616"/>
    </ligand>
</feature>
<dbReference type="EMBL" id="PCDP01000039">
    <property type="protein sequence ID" value="PZM11552.1"/>
    <property type="molecule type" value="Genomic_DNA"/>
</dbReference>
<feature type="binding site" evidence="9">
    <location>
        <begin position="245"/>
        <end position="246"/>
    </location>
    <ligand>
        <name>ATP</name>
        <dbReference type="ChEBI" id="CHEBI:30616"/>
    </ligand>
</feature>
<evidence type="ECO:0000256" key="2">
    <source>
        <dbReference type="ARBA" id="ARBA00022723"/>
    </source>
</evidence>
<evidence type="ECO:0000256" key="1">
    <source>
        <dbReference type="ARBA" id="ARBA00022679"/>
    </source>
</evidence>
<evidence type="ECO:0000256" key="7">
    <source>
        <dbReference type="ARBA" id="ARBA00022958"/>
    </source>
</evidence>
<dbReference type="GO" id="GO:0019303">
    <property type="term" value="P:D-ribose catabolic process"/>
    <property type="evidence" value="ECO:0007669"/>
    <property type="project" value="UniProtKB-UniRule"/>
</dbReference>
<feature type="binding site" evidence="9">
    <location>
        <begin position="39"/>
        <end position="43"/>
    </location>
    <ligand>
        <name>substrate</name>
    </ligand>
</feature>
<evidence type="ECO:0000256" key="5">
    <source>
        <dbReference type="ARBA" id="ARBA00022840"/>
    </source>
</evidence>
<comment type="cofactor">
    <cofactor evidence="9">
        <name>Mg(2+)</name>
        <dbReference type="ChEBI" id="CHEBI:18420"/>
    </cofactor>
    <text evidence="9">Requires a divalent cation, most likely magnesium in vivo, as an electrophilic catalyst to aid phosphoryl group transfer. It is the chelate of the metal and the nucleotide that is the actual substrate.</text>
</comment>
<protein>
    <recommendedName>
        <fullName evidence="9">Ribokinase</fullName>
        <shortName evidence="9">RK</shortName>
        <ecNumber evidence="9">2.7.1.15</ecNumber>
    </recommendedName>
</protein>
<dbReference type="CDD" id="cd01174">
    <property type="entry name" value="ribokinase"/>
    <property type="match status" value="1"/>
</dbReference>
<evidence type="ECO:0000259" key="10">
    <source>
        <dbReference type="Pfam" id="PF00294"/>
    </source>
</evidence>
<reference evidence="11 12" key="1">
    <citation type="journal article" date="2018" name="Sci. Rep.">
        <title>Rhizobium tumorigenes sp. nov., a novel plant tumorigenic bacterium isolated from cane gall tumors on thornless blackberry.</title>
        <authorList>
            <person name="Kuzmanovi N."/>
            <person name="Smalla K."/>
            <person name="Gronow S."/>
            <person name="PuBawska J."/>
        </authorList>
    </citation>
    <scope>NUCLEOTIDE SEQUENCE [LARGE SCALE GENOMIC DNA]</scope>
    <source>
        <strain evidence="11 12">CCBAU 85046</strain>
    </source>
</reference>
<feature type="binding site" evidence="9">
    <location>
        <position position="281"/>
    </location>
    <ligand>
        <name>K(+)</name>
        <dbReference type="ChEBI" id="CHEBI:29103"/>
    </ligand>
</feature>
<feature type="active site" description="Proton acceptor" evidence="9">
    <location>
        <position position="246"/>
    </location>
</feature>
<dbReference type="AlphaFoldDB" id="A0A2W4CER3"/>
<dbReference type="GO" id="GO:0005829">
    <property type="term" value="C:cytosol"/>
    <property type="evidence" value="ECO:0007669"/>
    <property type="project" value="TreeGrafter"/>
</dbReference>
<dbReference type="Proteomes" id="UP000248925">
    <property type="component" value="Unassembled WGS sequence"/>
</dbReference>
<dbReference type="UniPathway" id="UPA00916">
    <property type="reaction ID" value="UER00889"/>
</dbReference>
<comment type="subunit">
    <text evidence="9">Homodimer.</text>
</comment>